<dbReference type="EMBL" id="CVMT01000004">
    <property type="protein sequence ID" value="CRG88213.1"/>
    <property type="molecule type" value="Genomic_DNA"/>
</dbReference>
<dbReference type="GO" id="GO:0005524">
    <property type="term" value="F:ATP binding"/>
    <property type="evidence" value="ECO:0007669"/>
    <property type="project" value="UniProtKB-KW"/>
</dbReference>
<feature type="region of interest" description="Disordered" evidence="10">
    <location>
        <begin position="17"/>
        <end position="67"/>
    </location>
</feature>
<evidence type="ECO:0000256" key="6">
    <source>
        <dbReference type="ARBA" id="ARBA00038999"/>
    </source>
</evidence>
<evidence type="ECO:0000256" key="10">
    <source>
        <dbReference type="SAM" id="MobiDB-lite"/>
    </source>
</evidence>
<comment type="catalytic activity">
    <reaction evidence="9">
        <text>L-tyrosyl-[protein] + ATP = O-phospho-L-tyrosyl-[protein] + ADP + H(+)</text>
        <dbReference type="Rhea" id="RHEA:10596"/>
        <dbReference type="Rhea" id="RHEA-COMP:10136"/>
        <dbReference type="Rhea" id="RHEA-COMP:20101"/>
        <dbReference type="ChEBI" id="CHEBI:15378"/>
        <dbReference type="ChEBI" id="CHEBI:30616"/>
        <dbReference type="ChEBI" id="CHEBI:46858"/>
        <dbReference type="ChEBI" id="CHEBI:61978"/>
        <dbReference type="ChEBI" id="CHEBI:456216"/>
        <dbReference type="EC" id="2.7.12.2"/>
    </reaction>
</comment>
<feature type="compositionally biased region" description="Basic and acidic residues" evidence="10">
    <location>
        <begin position="17"/>
        <end position="27"/>
    </location>
</feature>
<feature type="domain" description="Protein kinase" evidence="11">
    <location>
        <begin position="83"/>
        <end position="397"/>
    </location>
</feature>
<evidence type="ECO:0000313" key="13">
    <source>
        <dbReference type="Proteomes" id="UP000054383"/>
    </source>
</evidence>
<evidence type="ECO:0000256" key="9">
    <source>
        <dbReference type="ARBA" id="ARBA00051693"/>
    </source>
</evidence>
<keyword evidence="2" id="KW-0547">Nucleotide-binding</keyword>
<keyword evidence="1" id="KW-0808">Transferase</keyword>
<sequence>MAASHTPAQKVVEILHENESQFEHDQSSRLTPPDTPTSILDDPLDADNPSTPCQTQEAPRSNPQSSHTLEFSYDLEIEKDGISARLVEFGRGVWSVVYKATTRWVSDAPALTPPPSPVASGRILAVKVPLRHDAEPVLAAEAQVLSQMAATASADKYSVPFYGFITASSSIVMSAIPLALSTHIEECALRSKENFSTRTMLDPVLSMPCWTTLAAQLIKGLNWLHAEAGVVHGDIKPHNILLRRRRISDSSNSAEFQFEALYADFSSAHSISLEESGHLGGVALSALTPPFAAPELMTVSAMKSPGMSTPASDVFSLALTLLAAATGDLLLYPGTSNMQRLAMSREGYRVLDFVRSGHHGTRVPRRGLVERTIVPAVVKTPSERIKTAEWLDVLSSA</sequence>
<gene>
    <name evidence="12" type="ORF">PISL3812_05240</name>
</gene>
<dbReference type="STRING" id="28573.A0A0U1LXX9"/>
<evidence type="ECO:0000256" key="8">
    <source>
        <dbReference type="ARBA" id="ARBA00049299"/>
    </source>
</evidence>
<dbReference type="InterPro" id="IPR000719">
    <property type="entry name" value="Prot_kinase_dom"/>
</dbReference>
<evidence type="ECO:0000256" key="7">
    <source>
        <dbReference type="ARBA" id="ARBA00049014"/>
    </source>
</evidence>
<comment type="catalytic activity">
    <reaction evidence="8">
        <text>L-threonyl-[protein] + ATP = O-phospho-L-threonyl-[protein] + ADP + H(+)</text>
        <dbReference type="Rhea" id="RHEA:46608"/>
        <dbReference type="Rhea" id="RHEA-COMP:11060"/>
        <dbReference type="Rhea" id="RHEA-COMP:11605"/>
        <dbReference type="ChEBI" id="CHEBI:15378"/>
        <dbReference type="ChEBI" id="CHEBI:30013"/>
        <dbReference type="ChEBI" id="CHEBI:30616"/>
        <dbReference type="ChEBI" id="CHEBI:61977"/>
        <dbReference type="ChEBI" id="CHEBI:456216"/>
        <dbReference type="EC" id="2.7.12.2"/>
    </reaction>
</comment>
<dbReference type="GO" id="GO:0004708">
    <property type="term" value="F:MAP kinase kinase activity"/>
    <property type="evidence" value="ECO:0007669"/>
    <property type="project" value="UniProtKB-EC"/>
</dbReference>
<evidence type="ECO:0000256" key="1">
    <source>
        <dbReference type="ARBA" id="ARBA00022679"/>
    </source>
</evidence>
<evidence type="ECO:0000259" key="11">
    <source>
        <dbReference type="PROSITE" id="PS50011"/>
    </source>
</evidence>
<proteinExistence type="inferred from homology"/>
<keyword evidence="4" id="KW-0067">ATP-binding</keyword>
<dbReference type="PROSITE" id="PS00108">
    <property type="entry name" value="PROTEIN_KINASE_ST"/>
    <property type="match status" value="1"/>
</dbReference>
<dbReference type="PROSITE" id="PS50011">
    <property type="entry name" value="PROTEIN_KINASE_DOM"/>
    <property type="match status" value="1"/>
</dbReference>
<dbReference type="OrthoDB" id="626167at2759"/>
<accession>A0A0U1LXX9</accession>
<dbReference type="PANTHER" id="PTHR48013:SF9">
    <property type="entry name" value="DUAL SPECIFICITY MITOGEN-ACTIVATED PROTEIN KINASE KINASE 5"/>
    <property type="match status" value="1"/>
</dbReference>
<reference evidence="12 13" key="1">
    <citation type="submission" date="2015-04" db="EMBL/GenBank/DDBJ databases">
        <authorList>
            <person name="Syromyatnikov M.Y."/>
            <person name="Popov V.N."/>
        </authorList>
    </citation>
    <scope>NUCLEOTIDE SEQUENCE [LARGE SCALE GENOMIC DNA]</scope>
    <source>
        <strain evidence="12">WF-38-12</strain>
    </source>
</reference>
<feature type="compositionally biased region" description="Polar residues" evidence="10">
    <location>
        <begin position="48"/>
        <end position="67"/>
    </location>
</feature>
<dbReference type="Gene3D" id="1.10.510.10">
    <property type="entry name" value="Transferase(Phosphotransferase) domain 1"/>
    <property type="match status" value="1"/>
</dbReference>
<protein>
    <recommendedName>
        <fullName evidence="6">mitogen-activated protein kinase kinase</fullName>
        <ecNumber evidence="6">2.7.12.2</ecNumber>
    </recommendedName>
</protein>
<evidence type="ECO:0000313" key="12">
    <source>
        <dbReference type="EMBL" id="CRG88213.1"/>
    </source>
</evidence>
<dbReference type="OMA" id="GYIADSH"/>
<comment type="similarity">
    <text evidence="5">Belongs to the protein kinase superfamily. STE Ser/Thr protein kinase family. MAP kinase kinase subfamily.</text>
</comment>
<keyword evidence="3" id="KW-0418">Kinase</keyword>
<name>A0A0U1LXX9_TALIS</name>
<dbReference type="PANTHER" id="PTHR48013">
    <property type="entry name" value="DUAL SPECIFICITY MITOGEN-ACTIVATED PROTEIN KINASE KINASE 5-RELATED"/>
    <property type="match status" value="1"/>
</dbReference>
<evidence type="ECO:0000256" key="5">
    <source>
        <dbReference type="ARBA" id="ARBA00038035"/>
    </source>
</evidence>
<dbReference type="Proteomes" id="UP000054383">
    <property type="component" value="Unassembled WGS sequence"/>
</dbReference>
<evidence type="ECO:0000256" key="2">
    <source>
        <dbReference type="ARBA" id="ARBA00022741"/>
    </source>
</evidence>
<evidence type="ECO:0000256" key="4">
    <source>
        <dbReference type="ARBA" id="ARBA00022840"/>
    </source>
</evidence>
<dbReference type="SUPFAM" id="SSF56112">
    <property type="entry name" value="Protein kinase-like (PK-like)"/>
    <property type="match status" value="1"/>
</dbReference>
<organism evidence="12 13">
    <name type="scientific">Talaromyces islandicus</name>
    <name type="common">Penicillium islandicum</name>
    <dbReference type="NCBI Taxonomy" id="28573"/>
    <lineage>
        <taxon>Eukaryota</taxon>
        <taxon>Fungi</taxon>
        <taxon>Dikarya</taxon>
        <taxon>Ascomycota</taxon>
        <taxon>Pezizomycotina</taxon>
        <taxon>Eurotiomycetes</taxon>
        <taxon>Eurotiomycetidae</taxon>
        <taxon>Eurotiales</taxon>
        <taxon>Trichocomaceae</taxon>
        <taxon>Talaromyces</taxon>
        <taxon>Talaromyces sect. Islandici</taxon>
    </lineage>
</organism>
<dbReference type="EC" id="2.7.12.2" evidence="6"/>
<dbReference type="InterPro" id="IPR011009">
    <property type="entry name" value="Kinase-like_dom_sf"/>
</dbReference>
<evidence type="ECO:0000256" key="3">
    <source>
        <dbReference type="ARBA" id="ARBA00022777"/>
    </source>
</evidence>
<keyword evidence="13" id="KW-1185">Reference proteome</keyword>
<dbReference type="Pfam" id="PF00069">
    <property type="entry name" value="Pkinase"/>
    <property type="match status" value="1"/>
</dbReference>
<comment type="catalytic activity">
    <reaction evidence="7">
        <text>L-seryl-[protein] + ATP = O-phospho-L-seryl-[protein] + ADP + H(+)</text>
        <dbReference type="Rhea" id="RHEA:17989"/>
        <dbReference type="Rhea" id="RHEA-COMP:9863"/>
        <dbReference type="Rhea" id="RHEA-COMP:11604"/>
        <dbReference type="ChEBI" id="CHEBI:15378"/>
        <dbReference type="ChEBI" id="CHEBI:29999"/>
        <dbReference type="ChEBI" id="CHEBI:30616"/>
        <dbReference type="ChEBI" id="CHEBI:83421"/>
        <dbReference type="ChEBI" id="CHEBI:456216"/>
        <dbReference type="EC" id="2.7.12.2"/>
    </reaction>
</comment>
<dbReference type="AlphaFoldDB" id="A0A0U1LXX9"/>
<dbReference type="InterPro" id="IPR008271">
    <property type="entry name" value="Ser/Thr_kinase_AS"/>
</dbReference>
<dbReference type="SMART" id="SM00220">
    <property type="entry name" value="S_TKc"/>
    <property type="match status" value="1"/>
</dbReference>